<accession>A0A644YHR5</accession>
<evidence type="ECO:0000313" key="2">
    <source>
        <dbReference type="EMBL" id="MPM27431.1"/>
    </source>
</evidence>
<proteinExistence type="predicted"/>
<feature type="domain" description="PhnB-like" evidence="1">
    <location>
        <begin position="4"/>
        <end position="131"/>
    </location>
</feature>
<dbReference type="AlphaFoldDB" id="A0A644YHR5"/>
<dbReference type="InterPro" id="IPR028973">
    <property type="entry name" value="PhnB-like"/>
</dbReference>
<gene>
    <name evidence="2" type="ORF">SDC9_73942</name>
</gene>
<dbReference type="Gene3D" id="3.30.720.100">
    <property type="match status" value="1"/>
</dbReference>
<comment type="caution">
    <text evidence="2">The sequence shown here is derived from an EMBL/GenBank/DDBJ whole genome shotgun (WGS) entry which is preliminary data.</text>
</comment>
<dbReference type="Pfam" id="PF06983">
    <property type="entry name" value="3-dmu-9_3-mt"/>
    <property type="match status" value="2"/>
</dbReference>
<dbReference type="CDD" id="cd06588">
    <property type="entry name" value="PhnB_like"/>
    <property type="match status" value="2"/>
</dbReference>
<dbReference type="Gene3D" id="3.30.720.110">
    <property type="match status" value="1"/>
</dbReference>
<name>A0A644YHR5_9ZZZZ</name>
<sequence>MPMQKILPNLWFDHDALDAARFYTGIFPNSSITNTVTLHDTPSGDTDVVSFELSGYSFMAINGGPLFTLNPSVSFFLNFDPSADSDAKVLLDRMWSLLSQGGTVLMPLGEYPFSPHYGWVQDRYGVSWQLILTDPKGEERPFIIPSLLFTGPVAGKAEEAVNWYQTIFKDSKWGALARYPEGMEHDAAGTLMFSDFMLEHQWFSAMDSAYPHAFQFNEAVSLMVNCDTQEEIDRLWETLSFDPEAAQCGWLKDRYGLSWQIVPSSMDEMMRVGTPEQVDRMSQAVLTMTKLDENLIRKAFED</sequence>
<dbReference type="SUPFAM" id="SSF54593">
    <property type="entry name" value="Glyoxalase/Bleomycin resistance protein/Dihydroxybiphenyl dioxygenase"/>
    <property type="match status" value="2"/>
</dbReference>
<protein>
    <recommendedName>
        <fullName evidence="1">PhnB-like domain-containing protein</fullName>
    </recommendedName>
</protein>
<dbReference type="EMBL" id="VSSQ01004993">
    <property type="protein sequence ID" value="MPM27431.1"/>
    <property type="molecule type" value="Genomic_DNA"/>
</dbReference>
<reference evidence="2" key="1">
    <citation type="submission" date="2019-08" db="EMBL/GenBank/DDBJ databases">
        <authorList>
            <person name="Kucharzyk K."/>
            <person name="Murdoch R.W."/>
            <person name="Higgins S."/>
            <person name="Loffler F."/>
        </authorList>
    </citation>
    <scope>NUCLEOTIDE SEQUENCE</scope>
</reference>
<dbReference type="InterPro" id="IPR029068">
    <property type="entry name" value="Glyas_Bleomycin-R_OHBP_Dase"/>
</dbReference>
<evidence type="ECO:0000259" key="1">
    <source>
        <dbReference type="Pfam" id="PF06983"/>
    </source>
</evidence>
<dbReference type="PANTHER" id="PTHR33990">
    <property type="entry name" value="PROTEIN YJDN-RELATED"/>
    <property type="match status" value="1"/>
</dbReference>
<dbReference type="Gene3D" id="3.10.180.10">
    <property type="entry name" value="2,3-Dihydroxybiphenyl 1,2-Dioxygenase, domain 1"/>
    <property type="match status" value="1"/>
</dbReference>
<organism evidence="2">
    <name type="scientific">bioreactor metagenome</name>
    <dbReference type="NCBI Taxonomy" id="1076179"/>
    <lineage>
        <taxon>unclassified sequences</taxon>
        <taxon>metagenomes</taxon>
        <taxon>ecological metagenomes</taxon>
    </lineage>
</organism>
<feature type="domain" description="PhnB-like" evidence="1">
    <location>
        <begin position="143"/>
        <end position="262"/>
    </location>
</feature>